<dbReference type="InterPro" id="IPR012675">
    <property type="entry name" value="Beta-grasp_dom_sf"/>
</dbReference>
<dbReference type="InterPro" id="IPR052911">
    <property type="entry name" value="Corrinoid_activation_enz"/>
</dbReference>
<dbReference type="GO" id="GO:0051536">
    <property type="term" value="F:iron-sulfur cluster binding"/>
    <property type="evidence" value="ECO:0007669"/>
    <property type="project" value="InterPro"/>
</dbReference>
<dbReference type="PANTHER" id="PTHR42895">
    <property type="entry name" value="IRON-SULFUR CLUSTER-BINDING PROTEIN-RELATED"/>
    <property type="match status" value="1"/>
</dbReference>
<gene>
    <name evidence="2" type="ORF">DWX94_11860</name>
</gene>
<dbReference type="InterPro" id="IPR036010">
    <property type="entry name" value="2Fe-2S_ferredoxin-like_sf"/>
</dbReference>
<evidence type="ECO:0000313" key="3">
    <source>
        <dbReference type="Proteomes" id="UP000283295"/>
    </source>
</evidence>
<dbReference type="Gene3D" id="3.30.420.480">
    <property type="entry name" value="Domain of unknown function (DUF4445)"/>
    <property type="match status" value="1"/>
</dbReference>
<dbReference type="AlphaFoldDB" id="A0A3R5ZKA1"/>
<dbReference type="Pfam" id="PF14574">
    <property type="entry name" value="RACo_C_ter"/>
    <property type="match status" value="2"/>
</dbReference>
<accession>A0A3R5ZKA1</accession>
<dbReference type="PROSITE" id="PS51085">
    <property type="entry name" value="2FE2S_FER_2"/>
    <property type="match status" value="1"/>
</dbReference>
<dbReference type="OrthoDB" id="9810588at2"/>
<dbReference type="PANTHER" id="PTHR42895:SF2">
    <property type="entry name" value="IRON-SULFUR CLUSTER PROTEIN"/>
    <property type="match status" value="1"/>
</dbReference>
<dbReference type="InterPro" id="IPR041414">
    <property type="entry name" value="Raco-like_middle"/>
</dbReference>
<dbReference type="RefSeq" id="WP_119203167.1">
    <property type="nucleotide sequence ID" value="NZ_CABIWG010000001.1"/>
</dbReference>
<sequence>MDNNKITITVNNNRFIECGQGDNLFSVLSRAGYVFSGNCGKRGTCQRCLVDIAGEGSVKSCAYTVTRDIAVTISDDNTSILTSYAQGYDQFGGISKMADTTLTDIGKSSAKMQNRKLGAAIDLGTTTIAMELVDMSTGIAIDRRGFMNPQIKYGSDVISRIGVGSTEAGLTDLRKAVTHKLASELYDMVAETEGISHVVVSGNTTMNAILEGYTLDNLGHSPFVIRNADAETIPGNVFFDGMLYEDSAYTDTFADMSITCLPNLSAFVGADALCGALVCDIDRSDTYQLFADLGTNGELILAKQGIGYATSCACGPAFEGMLKRGTSAPTTAFDLLYRLNTLHIVSDDGVLADQYLENGYRLAGGIVVDMDMIRSFLLAKAAICAGIESLMDIAGICDRDISKVYLAGGFGCSLRISSAVSLGLFPESFLEKSEFSGNTSLYGAHKCLIDESFIDRIYEFKGTLTAVNLGEFDGFDRRYYSHMNLRPWSSDNSK</sequence>
<feature type="domain" description="2Fe-2S ferredoxin-type" evidence="1">
    <location>
        <begin position="4"/>
        <end position="77"/>
    </location>
</feature>
<dbReference type="EMBL" id="QRVK01000039">
    <property type="protein sequence ID" value="RGS38313.1"/>
    <property type="molecule type" value="Genomic_DNA"/>
</dbReference>
<proteinExistence type="predicted"/>
<dbReference type="InterPro" id="IPR001041">
    <property type="entry name" value="2Fe-2S_ferredoxin-type"/>
</dbReference>
<dbReference type="SUPFAM" id="SSF54292">
    <property type="entry name" value="2Fe-2S ferredoxin-like"/>
    <property type="match status" value="1"/>
</dbReference>
<dbReference type="InterPro" id="IPR042259">
    <property type="entry name" value="Raco-like_middle_sf"/>
</dbReference>
<evidence type="ECO:0000259" key="1">
    <source>
        <dbReference type="PROSITE" id="PS51085"/>
    </source>
</evidence>
<protein>
    <submittedName>
        <fullName evidence="2">DUF4445 domain-containing protein</fullName>
    </submittedName>
</protein>
<organism evidence="2 3">
    <name type="scientific">Coprococcus eutactus</name>
    <dbReference type="NCBI Taxonomy" id="33043"/>
    <lineage>
        <taxon>Bacteria</taxon>
        <taxon>Bacillati</taxon>
        <taxon>Bacillota</taxon>
        <taxon>Clostridia</taxon>
        <taxon>Lachnospirales</taxon>
        <taxon>Lachnospiraceae</taxon>
        <taxon>Coprococcus</taxon>
    </lineage>
</organism>
<dbReference type="Pfam" id="PF17651">
    <property type="entry name" value="Raco_middle"/>
    <property type="match status" value="1"/>
</dbReference>
<evidence type="ECO:0000313" key="2">
    <source>
        <dbReference type="EMBL" id="RGS38313.1"/>
    </source>
</evidence>
<comment type="caution">
    <text evidence="2">The sequence shown here is derived from an EMBL/GenBank/DDBJ whole genome shotgun (WGS) entry which is preliminary data.</text>
</comment>
<dbReference type="Pfam" id="PF13510">
    <property type="entry name" value="Fer2_4"/>
    <property type="match status" value="1"/>
</dbReference>
<reference evidence="2 3" key="1">
    <citation type="submission" date="2018-08" db="EMBL/GenBank/DDBJ databases">
        <title>A genome reference for cultivated species of the human gut microbiota.</title>
        <authorList>
            <person name="Zou Y."/>
            <person name="Xue W."/>
            <person name="Luo G."/>
        </authorList>
    </citation>
    <scope>NUCLEOTIDE SEQUENCE [LARGE SCALE GENOMIC DNA]</scope>
    <source>
        <strain evidence="2 3">AF22-21</strain>
    </source>
</reference>
<dbReference type="Proteomes" id="UP000283295">
    <property type="component" value="Unassembled WGS sequence"/>
</dbReference>
<dbReference type="Gene3D" id="3.10.20.30">
    <property type="match status" value="1"/>
</dbReference>
<dbReference type="InterPro" id="IPR027980">
    <property type="entry name" value="RACo_C"/>
</dbReference>
<name>A0A3R5ZKA1_9FIRM</name>